<name>A0A2G8LBR8_STIJA</name>
<organism evidence="2 3">
    <name type="scientific">Stichopus japonicus</name>
    <name type="common">Sea cucumber</name>
    <dbReference type="NCBI Taxonomy" id="307972"/>
    <lineage>
        <taxon>Eukaryota</taxon>
        <taxon>Metazoa</taxon>
        <taxon>Echinodermata</taxon>
        <taxon>Eleutherozoa</taxon>
        <taxon>Echinozoa</taxon>
        <taxon>Holothuroidea</taxon>
        <taxon>Aspidochirotacea</taxon>
        <taxon>Aspidochirotida</taxon>
        <taxon>Stichopodidae</taxon>
        <taxon>Apostichopus</taxon>
    </lineage>
</organism>
<gene>
    <name evidence="2" type="ORF">BSL78_05390</name>
</gene>
<accession>A0A2G8LBR8</accession>
<comment type="caution">
    <text evidence="2">The sequence shown here is derived from an EMBL/GenBank/DDBJ whole genome shotgun (WGS) entry which is preliminary data.</text>
</comment>
<dbReference type="EMBL" id="MRZV01000134">
    <property type="protein sequence ID" value="PIK57706.1"/>
    <property type="molecule type" value="Genomic_DNA"/>
</dbReference>
<dbReference type="Proteomes" id="UP000230750">
    <property type="component" value="Unassembled WGS sequence"/>
</dbReference>
<keyword evidence="3" id="KW-1185">Reference proteome</keyword>
<dbReference type="AlphaFoldDB" id="A0A2G8LBR8"/>
<evidence type="ECO:0000256" key="1">
    <source>
        <dbReference type="SAM" id="MobiDB-lite"/>
    </source>
</evidence>
<feature type="compositionally biased region" description="Basic residues" evidence="1">
    <location>
        <begin position="72"/>
        <end position="89"/>
    </location>
</feature>
<feature type="region of interest" description="Disordered" evidence="1">
    <location>
        <begin position="56"/>
        <end position="89"/>
    </location>
</feature>
<evidence type="ECO:0000313" key="2">
    <source>
        <dbReference type="EMBL" id="PIK57706.1"/>
    </source>
</evidence>
<proteinExistence type="predicted"/>
<evidence type="ECO:0000313" key="3">
    <source>
        <dbReference type="Proteomes" id="UP000230750"/>
    </source>
</evidence>
<protein>
    <submittedName>
        <fullName evidence="2">Uncharacterized protein</fullName>
    </submittedName>
</protein>
<sequence length="89" mass="9867">MKDVEVEELGNLAQDINGLKYSAWAASILDSNDPSISKGMAPLGLKDNQPLAERLDRSVPTSRTWPPSPTSRHFHQTLSRHRANRSSLT</sequence>
<reference evidence="2 3" key="1">
    <citation type="journal article" date="2017" name="PLoS Biol.">
        <title>The sea cucumber genome provides insights into morphological evolution and visceral regeneration.</title>
        <authorList>
            <person name="Zhang X."/>
            <person name="Sun L."/>
            <person name="Yuan J."/>
            <person name="Sun Y."/>
            <person name="Gao Y."/>
            <person name="Zhang L."/>
            <person name="Li S."/>
            <person name="Dai H."/>
            <person name="Hamel J.F."/>
            <person name="Liu C."/>
            <person name="Yu Y."/>
            <person name="Liu S."/>
            <person name="Lin W."/>
            <person name="Guo K."/>
            <person name="Jin S."/>
            <person name="Xu P."/>
            <person name="Storey K.B."/>
            <person name="Huan P."/>
            <person name="Zhang T."/>
            <person name="Zhou Y."/>
            <person name="Zhang J."/>
            <person name="Lin C."/>
            <person name="Li X."/>
            <person name="Xing L."/>
            <person name="Huo D."/>
            <person name="Sun M."/>
            <person name="Wang L."/>
            <person name="Mercier A."/>
            <person name="Li F."/>
            <person name="Yang H."/>
            <person name="Xiang J."/>
        </authorList>
    </citation>
    <scope>NUCLEOTIDE SEQUENCE [LARGE SCALE GENOMIC DNA]</scope>
    <source>
        <strain evidence="2">Shaxun</strain>
        <tissue evidence="2">Muscle</tissue>
    </source>
</reference>